<comment type="similarity">
    <text evidence="1 2">Belongs to the outer membrane factor (OMF) (TC 1.B.17) family.</text>
</comment>
<dbReference type="PANTHER" id="PTHR30203">
    <property type="entry name" value="OUTER MEMBRANE CATION EFFLUX PROTEIN"/>
    <property type="match status" value="1"/>
</dbReference>
<accession>A0A0R0ADC2</accession>
<dbReference type="Proteomes" id="UP000051802">
    <property type="component" value="Unassembled WGS sequence"/>
</dbReference>
<keyword evidence="2" id="KW-0812">Transmembrane</keyword>
<keyword evidence="2" id="KW-0449">Lipoprotein</keyword>
<protein>
    <recommendedName>
        <fullName evidence="5">RND transporter</fullName>
    </recommendedName>
</protein>
<dbReference type="STRING" id="676599.ARC20_10625"/>
<proteinExistence type="inferred from homology"/>
<keyword evidence="2" id="KW-0564">Palmitate</keyword>
<keyword evidence="2" id="KW-1134">Transmembrane beta strand</keyword>
<organism evidence="3 4">
    <name type="scientific">Stenotrophomonas panacihumi</name>
    <dbReference type="NCBI Taxonomy" id="676599"/>
    <lineage>
        <taxon>Bacteria</taxon>
        <taxon>Pseudomonadati</taxon>
        <taxon>Pseudomonadota</taxon>
        <taxon>Gammaproteobacteria</taxon>
        <taxon>Lysobacterales</taxon>
        <taxon>Lysobacteraceae</taxon>
        <taxon>Stenotrophomonas</taxon>
    </lineage>
</organism>
<dbReference type="PROSITE" id="PS51257">
    <property type="entry name" value="PROKAR_LIPOPROTEIN"/>
    <property type="match status" value="1"/>
</dbReference>
<dbReference type="GO" id="GO:0009279">
    <property type="term" value="C:cell outer membrane"/>
    <property type="evidence" value="ECO:0007669"/>
    <property type="project" value="UniProtKB-SubCell"/>
</dbReference>
<evidence type="ECO:0008006" key="5">
    <source>
        <dbReference type="Google" id="ProtNLM"/>
    </source>
</evidence>
<evidence type="ECO:0000313" key="4">
    <source>
        <dbReference type="Proteomes" id="UP000051802"/>
    </source>
</evidence>
<evidence type="ECO:0000256" key="2">
    <source>
        <dbReference type="RuleBase" id="RU362097"/>
    </source>
</evidence>
<dbReference type="InterPro" id="IPR010131">
    <property type="entry name" value="MdtP/NodT-like"/>
</dbReference>
<dbReference type="SUPFAM" id="SSF56954">
    <property type="entry name" value="Outer membrane efflux proteins (OEP)"/>
    <property type="match status" value="1"/>
</dbReference>
<sequence>MKRACLVLAGGLLAGCNLAPTYAPPPPDVPPRFPAATGDATQAGKAATEIEWQAFFQDPVLRGLIAQALENNRDLGAATARIEQARAQFRIQRSERLPGLEAGASAQRLRTPVSVADGATRVTVDSYAVQVGIPTFELDFWGRVANLTESARRQYLATVEAQQAFRLSLIANVAASYYALRASEEGIVLAQRSLDSRKETLELAQLRMDVGLTSSVDYHQSYALVTQAQTQLAQLQRSRELAQHLLQWLVGVALPDPLPPGLPLGDEHQLAALDPGLPSALLQDRPDIRMAEHRLLAANANIGAARALYFPIIGLTGSGGYASSELSGLVSDSHKVWSFGAGAVLPLLDWGRRRARVDQARGERDEREMAYQSTVQNAFREVADGLSAAQRNAEQIAAQQQAVAVQGALVATAQDRYEVGLTPYLEVLDAERNRFSAEQALLQLRAGALQDRVNLYTALGGGDLPRPAE</sequence>
<dbReference type="AlphaFoldDB" id="A0A0R0ADC2"/>
<dbReference type="EMBL" id="LLXU01000079">
    <property type="protein sequence ID" value="KRG42860.1"/>
    <property type="molecule type" value="Genomic_DNA"/>
</dbReference>
<feature type="signal peptide" evidence="2">
    <location>
        <begin position="1"/>
        <end position="19"/>
    </location>
</feature>
<dbReference type="InterPro" id="IPR003423">
    <property type="entry name" value="OMP_efflux"/>
</dbReference>
<dbReference type="OrthoDB" id="9770517at2"/>
<evidence type="ECO:0000313" key="3">
    <source>
        <dbReference type="EMBL" id="KRG42860.1"/>
    </source>
</evidence>
<dbReference type="Pfam" id="PF02321">
    <property type="entry name" value="OEP"/>
    <property type="match status" value="2"/>
</dbReference>
<feature type="chain" id="PRO_5005967131" description="RND transporter" evidence="2">
    <location>
        <begin position="20"/>
        <end position="469"/>
    </location>
</feature>
<keyword evidence="4" id="KW-1185">Reference proteome</keyword>
<comment type="subcellular location">
    <subcellularLocation>
        <location evidence="2">Cell outer membrane</location>
        <topology evidence="2">Lipid-anchor</topology>
    </subcellularLocation>
</comment>
<comment type="caution">
    <text evidence="3">The sequence shown here is derived from an EMBL/GenBank/DDBJ whole genome shotgun (WGS) entry which is preliminary data.</text>
</comment>
<dbReference type="RefSeq" id="WP_057646704.1">
    <property type="nucleotide sequence ID" value="NZ_LLXU01000079.1"/>
</dbReference>
<gene>
    <name evidence="3" type="ORF">ARC20_10625</name>
</gene>
<keyword evidence="2" id="KW-0732">Signal</keyword>
<dbReference type="PANTHER" id="PTHR30203:SF33">
    <property type="entry name" value="BLR4455 PROTEIN"/>
    <property type="match status" value="1"/>
</dbReference>
<dbReference type="NCBIfam" id="TIGR01845">
    <property type="entry name" value="outer_NodT"/>
    <property type="match status" value="1"/>
</dbReference>
<dbReference type="GO" id="GO:0015562">
    <property type="term" value="F:efflux transmembrane transporter activity"/>
    <property type="evidence" value="ECO:0007669"/>
    <property type="project" value="InterPro"/>
</dbReference>
<evidence type="ECO:0000256" key="1">
    <source>
        <dbReference type="ARBA" id="ARBA00007613"/>
    </source>
</evidence>
<dbReference type="Gene3D" id="1.20.1600.10">
    <property type="entry name" value="Outer membrane efflux proteins (OEP)"/>
    <property type="match status" value="1"/>
</dbReference>
<reference evidence="3 4" key="1">
    <citation type="submission" date="2015-10" db="EMBL/GenBank/DDBJ databases">
        <title>Genome sequencing and analysis of members of genus Stenotrophomonas.</title>
        <authorList>
            <person name="Patil P.P."/>
            <person name="Midha S."/>
            <person name="Patil P.B."/>
        </authorList>
    </citation>
    <scope>NUCLEOTIDE SEQUENCE [LARGE SCALE GENOMIC DNA]</scope>
    <source>
        <strain evidence="3 4">JCM 16536</strain>
    </source>
</reference>
<name>A0A0R0ADC2_9GAMM</name>
<keyword evidence="2" id="KW-0472">Membrane</keyword>
<dbReference type="Gene3D" id="2.20.200.10">
    <property type="entry name" value="Outer membrane efflux proteins (OEP)"/>
    <property type="match status" value="1"/>
</dbReference>